<dbReference type="InterPro" id="IPR042185">
    <property type="entry name" value="Serpin_sf_2"/>
</dbReference>
<dbReference type="AlphaFoldDB" id="A0A183AFH7"/>
<proteinExistence type="inferred from homology"/>
<dbReference type="Gene3D" id="2.30.39.10">
    <property type="entry name" value="Alpha-1-antitrypsin, domain 1"/>
    <property type="match status" value="1"/>
</dbReference>
<dbReference type="PANTHER" id="PTHR11461:SF211">
    <property type="entry name" value="GH10112P-RELATED"/>
    <property type="match status" value="1"/>
</dbReference>
<dbReference type="Pfam" id="PF00079">
    <property type="entry name" value="Serpin"/>
    <property type="match status" value="1"/>
</dbReference>
<reference evidence="4 5" key="2">
    <citation type="submission" date="2018-11" db="EMBL/GenBank/DDBJ databases">
        <authorList>
            <consortium name="Pathogen Informatics"/>
        </authorList>
    </citation>
    <scope>NUCLEOTIDE SEQUENCE [LARGE SCALE GENOMIC DNA]</scope>
    <source>
        <strain evidence="4 5">Egypt</strain>
    </source>
</reference>
<dbReference type="SUPFAM" id="SSF56574">
    <property type="entry name" value="Serpins"/>
    <property type="match status" value="1"/>
</dbReference>
<dbReference type="SMART" id="SM00093">
    <property type="entry name" value="SERPIN"/>
    <property type="match status" value="1"/>
</dbReference>
<name>A0A183AFH7_9TREM</name>
<protein>
    <submittedName>
        <fullName evidence="6">SERPIN domain-containing protein</fullName>
    </submittedName>
</protein>
<evidence type="ECO:0000256" key="2">
    <source>
        <dbReference type="RuleBase" id="RU000411"/>
    </source>
</evidence>
<dbReference type="GO" id="GO:0004867">
    <property type="term" value="F:serine-type endopeptidase inhibitor activity"/>
    <property type="evidence" value="ECO:0007669"/>
    <property type="project" value="InterPro"/>
</dbReference>
<reference evidence="6" key="1">
    <citation type="submission" date="2016-06" db="UniProtKB">
        <authorList>
            <consortium name="WormBaseParasite"/>
        </authorList>
    </citation>
    <scope>IDENTIFICATION</scope>
</reference>
<feature type="domain" description="Serpin" evidence="3">
    <location>
        <begin position="38"/>
        <end position="396"/>
    </location>
</feature>
<organism evidence="6">
    <name type="scientific">Echinostoma caproni</name>
    <dbReference type="NCBI Taxonomy" id="27848"/>
    <lineage>
        <taxon>Eukaryota</taxon>
        <taxon>Metazoa</taxon>
        <taxon>Spiralia</taxon>
        <taxon>Lophotrochozoa</taxon>
        <taxon>Platyhelminthes</taxon>
        <taxon>Trematoda</taxon>
        <taxon>Digenea</taxon>
        <taxon>Plagiorchiida</taxon>
        <taxon>Echinostomata</taxon>
        <taxon>Echinostomatoidea</taxon>
        <taxon>Echinostomatidae</taxon>
        <taxon>Echinostoma</taxon>
    </lineage>
</organism>
<dbReference type="Gene3D" id="3.30.497.10">
    <property type="entry name" value="Antithrombin, subunit I, domain 2"/>
    <property type="match status" value="1"/>
</dbReference>
<accession>A0A183AFH7</accession>
<dbReference type="WBParaSite" id="ECPE_0000572501-mRNA-1">
    <property type="protein sequence ID" value="ECPE_0000572501-mRNA-1"/>
    <property type="gene ID" value="ECPE_0000572501"/>
</dbReference>
<dbReference type="GO" id="GO:0005615">
    <property type="term" value="C:extracellular space"/>
    <property type="evidence" value="ECO:0007669"/>
    <property type="project" value="InterPro"/>
</dbReference>
<dbReference type="OrthoDB" id="671595at2759"/>
<keyword evidence="5" id="KW-1185">Reference proteome</keyword>
<dbReference type="InterPro" id="IPR042178">
    <property type="entry name" value="Serpin_sf_1"/>
</dbReference>
<dbReference type="Proteomes" id="UP000272942">
    <property type="component" value="Unassembled WGS sequence"/>
</dbReference>
<dbReference type="PANTHER" id="PTHR11461">
    <property type="entry name" value="SERINE PROTEASE INHIBITOR, SERPIN"/>
    <property type="match status" value="1"/>
</dbReference>
<comment type="similarity">
    <text evidence="1 2">Belongs to the serpin family.</text>
</comment>
<evidence type="ECO:0000259" key="3">
    <source>
        <dbReference type="SMART" id="SM00093"/>
    </source>
</evidence>
<dbReference type="InterPro" id="IPR023796">
    <property type="entry name" value="Serpin_dom"/>
</dbReference>
<dbReference type="InterPro" id="IPR036186">
    <property type="entry name" value="Serpin_sf"/>
</dbReference>
<evidence type="ECO:0000256" key="1">
    <source>
        <dbReference type="ARBA" id="ARBA00009500"/>
    </source>
</evidence>
<dbReference type="EMBL" id="UZAN01042589">
    <property type="protein sequence ID" value="VDP76334.1"/>
    <property type="molecule type" value="Genomic_DNA"/>
</dbReference>
<dbReference type="InterPro" id="IPR000215">
    <property type="entry name" value="Serpin_fam"/>
</dbReference>
<gene>
    <name evidence="4" type="ORF">ECPE_LOCUS5712</name>
</gene>
<sequence length="408" mass="46627">MYCEYRTSPALNYPNGMENPTENELSETIHRSLLDFTEDIYGQVVRFQREELTNVCLAPVCLYEVLAMLLSGSDGVTRIELQQVLHWPGQFPDSMVHHAVSSVILSCHLPFARNGLAKRMFLLKHALVKNQFLTNLFRHYKCAVEKVDTLHGAENKRRYINRWVTECTQHQITNLIPPKLITEASWSCMISALHCKTSEMKGATREGIFYLLDGSQCVVRMMHKVDKLPMLELPELQAFAMKMPLHQLNYQLLMILPYSNDGLSNLIQHLQQPGIFSTILAAEFRHEVLSVYVPQFTQGYRTHPDLNPILFGLGLTSLFDRTKSNLTGMVDDMELALSHIFHKAVLEIGDLGVTNQAVIASTRNQAIREFRADHPFFLCLLYDHHLPIVVGHVVKPRRYRGPVYVNGK</sequence>
<evidence type="ECO:0000313" key="5">
    <source>
        <dbReference type="Proteomes" id="UP000272942"/>
    </source>
</evidence>
<evidence type="ECO:0000313" key="4">
    <source>
        <dbReference type="EMBL" id="VDP76334.1"/>
    </source>
</evidence>
<evidence type="ECO:0000313" key="6">
    <source>
        <dbReference type="WBParaSite" id="ECPE_0000572501-mRNA-1"/>
    </source>
</evidence>